<dbReference type="OrthoDB" id="8478534at2"/>
<sequence length="186" mass="20336">MMDLMQLATAAALARRPNAGSGLPGYPQSEILTRAHLLWLDARGSAEMPARRQFPAATLEPLAAQVLVFGVEHEPLDFRYLEVGSRMRALSNDDYTGRRLSEIPHQRAPSLVWDHLMAAMDARAPVRGVLPYVGRSREFSSIFHIVLPLADDGETVDRLLVCVDLAPGAGSGVRLQDGTHPFTQLG</sequence>
<dbReference type="KEGG" id="fer:FNB15_02005"/>
<accession>A0A516GX98</accession>
<dbReference type="Proteomes" id="UP000317496">
    <property type="component" value="Chromosome"/>
</dbReference>
<dbReference type="AlphaFoldDB" id="A0A516GX98"/>
<organism evidence="1 2">
    <name type="scientific">Ferrovibrio terrae</name>
    <dbReference type="NCBI Taxonomy" id="2594003"/>
    <lineage>
        <taxon>Bacteria</taxon>
        <taxon>Pseudomonadati</taxon>
        <taxon>Pseudomonadota</taxon>
        <taxon>Alphaproteobacteria</taxon>
        <taxon>Rhodospirillales</taxon>
        <taxon>Rhodospirillaceae</taxon>
        <taxon>Ferrovibrio</taxon>
    </lineage>
</organism>
<dbReference type="EMBL" id="CP041636">
    <property type="protein sequence ID" value="QDO96127.1"/>
    <property type="molecule type" value="Genomic_DNA"/>
</dbReference>
<reference evidence="1 2" key="1">
    <citation type="submission" date="2019-07" db="EMBL/GenBank/DDBJ databases">
        <title>Genome sequencing for Ferrovibrio sp. K5.</title>
        <authorList>
            <person name="Park S.-J."/>
        </authorList>
    </citation>
    <scope>NUCLEOTIDE SEQUENCE [LARGE SCALE GENOMIC DNA]</scope>
    <source>
        <strain evidence="1 2">K5</strain>
    </source>
</reference>
<dbReference type="RefSeq" id="WP_144067108.1">
    <property type="nucleotide sequence ID" value="NZ_CP041636.1"/>
</dbReference>
<gene>
    <name evidence="1" type="ORF">FNB15_02005</name>
</gene>
<evidence type="ECO:0000313" key="1">
    <source>
        <dbReference type="EMBL" id="QDO96127.1"/>
    </source>
</evidence>
<protein>
    <recommendedName>
        <fullName evidence="3">PAS domain-containing protein</fullName>
    </recommendedName>
</protein>
<name>A0A516GX98_9PROT</name>
<keyword evidence="2" id="KW-1185">Reference proteome</keyword>
<proteinExistence type="predicted"/>
<evidence type="ECO:0000313" key="2">
    <source>
        <dbReference type="Proteomes" id="UP000317496"/>
    </source>
</evidence>
<evidence type="ECO:0008006" key="3">
    <source>
        <dbReference type="Google" id="ProtNLM"/>
    </source>
</evidence>